<evidence type="ECO:0000313" key="1">
    <source>
        <dbReference type="EMBL" id="ONM22712.1"/>
    </source>
</evidence>
<gene>
    <name evidence="1" type="ORF">ZEAMMB73_Zm00001d006067</name>
</gene>
<dbReference type="EMBL" id="CM007648">
    <property type="protein sequence ID" value="ONM22712.1"/>
    <property type="molecule type" value="Genomic_DNA"/>
</dbReference>
<dbReference type="AlphaFoldDB" id="A0A1D6ESM6"/>
<dbReference type="InParanoid" id="A0A1D6ESM6"/>
<dbReference type="PaxDb" id="4577-AC207205.3_FGP004"/>
<sequence>METDDKRHGGKEAAALSGGHLCHVCGYQYPNPHPSAKLRRSHRKHCGKARPAAAEAEALEEVEEGAVGVGVRVVGEREDRPGHRNRIAAGRTLLGREGGRQREETGTGEANGEGEASRGFAGQVDSSVEDKVVAADCGSLCLFVVFARTAFCDTLKRVKAAKGLAASPLFPG</sequence>
<dbReference type="PANTHER" id="PTHR35746:SF4">
    <property type="entry name" value="FK506-BINDING PROTEIN 2-1"/>
    <property type="match status" value="1"/>
</dbReference>
<dbReference type="PANTHER" id="PTHR35746">
    <property type="entry name" value="PENTATRICOPEPTIDE REPEAT (PPR) SUPERFAMILY PROTEIN"/>
    <property type="match status" value="1"/>
</dbReference>
<name>A0A1D6ESM6_MAIZE</name>
<accession>A0A1D6ESM6</accession>
<organism evidence="1">
    <name type="scientific">Zea mays</name>
    <name type="common">Maize</name>
    <dbReference type="NCBI Taxonomy" id="4577"/>
    <lineage>
        <taxon>Eukaryota</taxon>
        <taxon>Viridiplantae</taxon>
        <taxon>Streptophyta</taxon>
        <taxon>Embryophyta</taxon>
        <taxon>Tracheophyta</taxon>
        <taxon>Spermatophyta</taxon>
        <taxon>Magnoliopsida</taxon>
        <taxon>Liliopsida</taxon>
        <taxon>Poales</taxon>
        <taxon>Poaceae</taxon>
        <taxon>PACMAD clade</taxon>
        <taxon>Panicoideae</taxon>
        <taxon>Andropogonodae</taxon>
        <taxon>Andropogoneae</taxon>
        <taxon>Tripsacinae</taxon>
        <taxon>Zea</taxon>
    </lineage>
</organism>
<proteinExistence type="predicted"/>
<dbReference type="ExpressionAtlas" id="A0A1D6ESM6">
    <property type="expression patterns" value="baseline and differential"/>
</dbReference>
<protein>
    <submittedName>
        <fullName evidence="1">FK506-binding protein 2-1</fullName>
    </submittedName>
</protein>
<reference evidence="1" key="1">
    <citation type="submission" date="2015-12" db="EMBL/GenBank/DDBJ databases">
        <title>Update maize B73 reference genome by single molecule sequencing technologies.</title>
        <authorList>
            <consortium name="Maize Genome Sequencing Project"/>
            <person name="Ware D."/>
        </authorList>
    </citation>
    <scope>NUCLEOTIDE SEQUENCE [LARGE SCALE GENOMIC DNA]</scope>
    <source>
        <tissue evidence="1">Seedling</tissue>
    </source>
</reference>